<dbReference type="InterPro" id="IPR003615">
    <property type="entry name" value="HNH_nuc"/>
</dbReference>
<dbReference type="Pfam" id="PF13489">
    <property type="entry name" value="Methyltransf_23"/>
    <property type="match status" value="1"/>
</dbReference>
<dbReference type="Gene3D" id="3.40.50.150">
    <property type="entry name" value="Vaccinia Virus protein VP39"/>
    <property type="match status" value="1"/>
</dbReference>
<feature type="domain" description="HNH nuclease" evidence="2">
    <location>
        <begin position="460"/>
        <end position="498"/>
    </location>
</feature>
<dbReference type="SUPFAM" id="SSF53335">
    <property type="entry name" value="S-adenosyl-L-methionine-dependent methyltransferases"/>
    <property type="match status" value="1"/>
</dbReference>
<comment type="caution">
    <text evidence="3">The sequence shown here is derived from an EMBL/GenBank/DDBJ whole genome shotgun (WGS) entry which is preliminary data.</text>
</comment>
<dbReference type="Proteomes" id="UP000186206">
    <property type="component" value="Unassembled WGS sequence"/>
</dbReference>
<dbReference type="EMBL" id="MJMI01000141">
    <property type="protein sequence ID" value="OLQ85659.1"/>
    <property type="molecule type" value="Genomic_DNA"/>
</dbReference>
<keyword evidence="1" id="KW-0808">Transferase</keyword>
<dbReference type="Pfam" id="PF13395">
    <property type="entry name" value="HNH_4"/>
    <property type="match status" value="1"/>
</dbReference>
<organism evidence="3 4">
    <name type="scientific">Vibrio ponticus</name>
    <dbReference type="NCBI Taxonomy" id="265668"/>
    <lineage>
        <taxon>Bacteria</taxon>
        <taxon>Pseudomonadati</taxon>
        <taxon>Pseudomonadota</taxon>
        <taxon>Gammaproteobacteria</taxon>
        <taxon>Vibrionales</taxon>
        <taxon>Vibrionaceae</taxon>
        <taxon>Vibrio</taxon>
    </lineage>
</organism>
<dbReference type="PANTHER" id="PTHR43861:SF3">
    <property type="entry name" value="PUTATIVE (AFU_ORTHOLOGUE AFUA_2G14390)-RELATED"/>
    <property type="match status" value="1"/>
</dbReference>
<proteinExistence type="predicted"/>
<protein>
    <submittedName>
        <fullName evidence="3">SAM-dependent methyltransferase</fullName>
    </submittedName>
</protein>
<dbReference type="PANTHER" id="PTHR43861">
    <property type="entry name" value="TRANS-ACONITATE 2-METHYLTRANSFERASE-RELATED"/>
    <property type="match status" value="1"/>
</dbReference>
<evidence type="ECO:0000313" key="4">
    <source>
        <dbReference type="Proteomes" id="UP000186206"/>
    </source>
</evidence>
<dbReference type="GO" id="GO:0032259">
    <property type="term" value="P:methylation"/>
    <property type="evidence" value="ECO:0007669"/>
    <property type="project" value="UniProtKB-KW"/>
</dbReference>
<evidence type="ECO:0000259" key="2">
    <source>
        <dbReference type="Pfam" id="PF13395"/>
    </source>
</evidence>
<evidence type="ECO:0000313" key="3">
    <source>
        <dbReference type="EMBL" id="OLQ85659.1"/>
    </source>
</evidence>
<sequence length="568" mass="64243">MVLTSSFYDKNATELAKQYDGLDFESVHQSWKRYWPQSGASVLDIGAGSGRDAKWMSEQSCEVVAVEPSDALRQIGKHNTGPDVTWLNDSLPALKNVNNLGMRFDLILVSAVWMHLAPSVRARAFRKLSNLLSANGKLVISLRHGEFTDGRQSYPVSVEELEKLASEHALQVQLVSESADNLNRTSVSWQTVVFSLPDDGSGNLNTVRRVIVNDSKSATYKLALLRTLLRIADVHPGAVLDRSDGRVAISAGLVALYWIRQFKRLIDVDIEGAGIQQNSNTSKGLGFVKEDGWNKLKHLAADDFSIGSLFMGEEAAAIQKLFTHTLNTIKVGPVTFIYQGDKSNKLFEIQPAGKRRAHSGSIILDGEFFAGYGQFILDEKLWDCFRLYNSWIEPLVVNQWVREMQRFELNRSRNIALQTYHECLVWIDSTRDTRDVRKRVEELRVEGVKIPNVWSNAALKGKYDVDHCLPFAYWPNNDKWNLLPTSSSENQSKSDRVPTAKRLSESRQRILDWWQIAWGSDEHQQRFFTEAQFSLPNLSAQCNDFAEVFEAMGLQIIGVKSRLLVSEW</sequence>
<dbReference type="InterPro" id="IPR029063">
    <property type="entry name" value="SAM-dependent_MTases_sf"/>
</dbReference>
<keyword evidence="4" id="KW-1185">Reference proteome</keyword>
<reference evidence="3 4" key="1">
    <citation type="submission" date="2016-09" db="EMBL/GenBank/DDBJ databases">
        <title>Genomic Taxonomy of the Vibrionaceae.</title>
        <authorList>
            <person name="Gonzalez-Castillo A."/>
            <person name="Gomez-Gil B."/>
            <person name="Enciso-Ibarra K."/>
        </authorList>
    </citation>
    <scope>NUCLEOTIDE SEQUENCE [LARGE SCALE GENOMIC DNA]</scope>
    <source>
        <strain evidence="3 4">CAIM 1731</strain>
    </source>
</reference>
<gene>
    <name evidence="3" type="ORF">BIY21_18940</name>
</gene>
<dbReference type="CDD" id="cd02440">
    <property type="entry name" value="AdoMet_MTases"/>
    <property type="match status" value="1"/>
</dbReference>
<dbReference type="RefSeq" id="WP_075652314.1">
    <property type="nucleotide sequence ID" value="NZ_AP019657.1"/>
</dbReference>
<name>A0ABX3FAE9_9VIBR</name>
<accession>A0ABX3FAE9</accession>
<evidence type="ECO:0000256" key="1">
    <source>
        <dbReference type="ARBA" id="ARBA00022679"/>
    </source>
</evidence>
<keyword evidence="3" id="KW-0489">Methyltransferase</keyword>
<dbReference type="GO" id="GO:0008168">
    <property type="term" value="F:methyltransferase activity"/>
    <property type="evidence" value="ECO:0007669"/>
    <property type="project" value="UniProtKB-KW"/>
</dbReference>